<dbReference type="Proteomes" id="UP000663852">
    <property type="component" value="Unassembled WGS sequence"/>
</dbReference>
<dbReference type="PANTHER" id="PTHR34988:SF1">
    <property type="entry name" value="DNA-BINDING PROTEIN"/>
    <property type="match status" value="1"/>
</dbReference>
<reference evidence="2" key="1">
    <citation type="submission" date="2021-02" db="EMBL/GenBank/DDBJ databases">
        <authorList>
            <person name="Nowell W R."/>
        </authorList>
    </citation>
    <scope>NUCLEOTIDE SEQUENCE</scope>
</reference>
<protein>
    <recommendedName>
        <fullName evidence="1">PPC domain-containing protein</fullName>
    </recommendedName>
</protein>
<comment type="caution">
    <text evidence="2">The sequence shown here is derived from an EMBL/GenBank/DDBJ whole genome shotgun (WGS) entry which is preliminary data.</text>
</comment>
<dbReference type="OrthoDB" id="2156856at2759"/>
<evidence type="ECO:0000313" key="5">
    <source>
        <dbReference type="Proteomes" id="UP000663852"/>
    </source>
</evidence>
<dbReference type="PANTHER" id="PTHR34988">
    <property type="entry name" value="PROTEIN, PUTATIVE-RELATED"/>
    <property type="match status" value="1"/>
</dbReference>
<evidence type="ECO:0000313" key="3">
    <source>
        <dbReference type="EMBL" id="CAF1097530.1"/>
    </source>
</evidence>
<proteinExistence type="predicted"/>
<organism evidence="2 5">
    <name type="scientific">Adineta ricciae</name>
    <name type="common">Rotifer</name>
    <dbReference type="NCBI Taxonomy" id="249248"/>
    <lineage>
        <taxon>Eukaryota</taxon>
        <taxon>Metazoa</taxon>
        <taxon>Spiralia</taxon>
        <taxon>Gnathifera</taxon>
        <taxon>Rotifera</taxon>
        <taxon>Eurotatoria</taxon>
        <taxon>Bdelloidea</taxon>
        <taxon>Adinetida</taxon>
        <taxon>Adinetidae</taxon>
        <taxon>Adineta</taxon>
    </lineage>
</organism>
<dbReference type="SUPFAM" id="SSF117856">
    <property type="entry name" value="AF0104/ALDC/Ptd012-like"/>
    <property type="match status" value="1"/>
</dbReference>
<dbReference type="Pfam" id="PF03479">
    <property type="entry name" value="PCC"/>
    <property type="match status" value="1"/>
</dbReference>
<dbReference type="PROSITE" id="PS51742">
    <property type="entry name" value="PPC"/>
    <property type="match status" value="1"/>
</dbReference>
<dbReference type="Gene3D" id="3.30.1330.80">
    <property type="entry name" value="Hypothetical protein, similar to alpha- acetolactate decarboxylase, domain 2"/>
    <property type="match status" value="1"/>
</dbReference>
<evidence type="ECO:0000313" key="2">
    <source>
        <dbReference type="EMBL" id="CAF0985538.1"/>
    </source>
</evidence>
<dbReference type="AlphaFoldDB" id="A0A814FVM6"/>
<evidence type="ECO:0000259" key="1">
    <source>
        <dbReference type="PROSITE" id="PS51742"/>
    </source>
</evidence>
<gene>
    <name evidence="2" type="ORF">EDS130_LOCUS14106</name>
    <name evidence="3" type="ORF">XAT740_LOCUS18173</name>
</gene>
<feature type="domain" description="PPC" evidence="1">
    <location>
        <begin position="8"/>
        <end position="134"/>
    </location>
</feature>
<sequence>MPRQTPASTGLRCYPLRLGPGVELISTIHELMEDIGVQSLFILSCIGTLSQCSLNSRQLNKKEYEIVSLNGTFDSESHHLMGSFADPQTGALIGGRVHSLTVHSTCELMLAEPLDCTFSRAFDPRTGGNELVVRRKLLTDP</sequence>
<dbReference type="InterPro" id="IPR005175">
    <property type="entry name" value="PPC_dom"/>
</dbReference>
<evidence type="ECO:0000313" key="4">
    <source>
        <dbReference type="Proteomes" id="UP000663828"/>
    </source>
</evidence>
<dbReference type="CDD" id="cd11378">
    <property type="entry name" value="DUF296"/>
    <property type="match status" value="1"/>
</dbReference>
<dbReference type="Proteomes" id="UP000663828">
    <property type="component" value="Unassembled WGS sequence"/>
</dbReference>
<dbReference type="EMBL" id="CAJNOJ010000057">
    <property type="protein sequence ID" value="CAF0985538.1"/>
    <property type="molecule type" value="Genomic_DNA"/>
</dbReference>
<name>A0A814FVM6_ADIRI</name>
<accession>A0A814FVM6</accession>
<keyword evidence="4" id="KW-1185">Reference proteome</keyword>
<dbReference type="EMBL" id="CAJNOR010001205">
    <property type="protein sequence ID" value="CAF1097530.1"/>
    <property type="molecule type" value="Genomic_DNA"/>
</dbReference>